<dbReference type="EC" id="6.2.1.20" evidence="3"/>
<proteinExistence type="inferred from homology"/>
<evidence type="ECO:0000256" key="1">
    <source>
        <dbReference type="ARBA" id="ARBA00006432"/>
    </source>
</evidence>
<dbReference type="NCBIfam" id="NF004510">
    <property type="entry name" value="PRK05851.1"/>
    <property type="match status" value="1"/>
</dbReference>
<protein>
    <submittedName>
        <fullName evidence="3">Long-chain-fatty acid--ACP ligase MbtM</fullName>
        <ecNumber evidence="3">6.2.1.20</ecNumber>
    </submittedName>
</protein>
<dbReference type="PROSITE" id="PS00455">
    <property type="entry name" value="AMP_BINDING"/>
    <property type="match status" value="1"/>
</dbReference>
<dbReference type="Pfam" id="PF00501">
    <property type="entry name" value="AMP-binding"/>
    <property type="match status" value="1"/>
</dbReference>
<dbReference type="RefSeq" id="WP_066472450.1">
    <property type="nucleotide sequence ID" value="NZ_CBCRUZ010000016.1"/>
</dbReference>
<sequence length="538" mass="56563">MTTATVSVLASALAESLTTSSGRFAAFDADDGTWRTRSWPAVYAHAEAIAGQRLAGVAGAVGLTGDPSQEFVATVVAAWLAGRPVSVMPGPVRGADPRDWAQVTLDRFGSIGVTTVFADGPRVAELSAVPGARVHDLAALRGMAPGEPFTAVPLAPDAPAILQHTAGSTGTPKTAVVSAAALLANTRALHDRIDITSDDVGFSWLPLYHDMGLLFLAAGLTRGCSMWLVPNTTFAAAPFRWLSWLTESRATVTAAPNFAYDILGKYAGRLVDADLSALRVAISGGEPIDCDAFERFVTQTERFGFGVGVPAPSYGLAEATCAVTMPAAGDGARYDEVEVAEPGEPARRRRYAMLGRAVAGMEVRIVPTSAAIPQIRDRVVGEVQIRGTSMMSGYLADEPVAATSWFATGDIGYLVEEQLVICGRAKELVIVAGRNLFPIELERAAARAAGVRGGGVVAFATEAGGRPGLVLLAEYRGRDEVAARSAVIEILAAECGIVPAKVVFVKPDTLPRTTSGKLRRLEVKRRFEAGRYRPDAGE</sequence>
<dbReference type="EMBL" id="CP079105">
    <property type="protein sequence ID" value="QXQ13344.1"/>
    <property type="molecule type" value="Genomic_DNA"/>
</dbReference>
<dbReference type="InterPro" id="IPR000873">
    <property type="entry name" value="AMP-dep_synth/lig_dom"/>
</dbReference>
<evidence type="ECO:0000259" key="2">
    <source>
        <dbReference type="Pfam" id="PF00501"/>
    </source>
</evidence>
<dbReference type="PANTHER" id="PTHR22754:SF32">
    <property type="entry name" value="DISCO-INTERACTING PROTEIN 2"/>
    <property type="match status" value="1"/>
</dbReference>
<evidence type="ECO:0000313" key="3">
    <source>
        <dbReference type="EMBL" id="QXQ13344.1"/>
    </source>
</evidence>
<evidence type="ECO:0000313" key="4">
    <source>
        <dbReference type="Proteomes" id="UP000887023"/>
    </source>
</evidence>
<dbReference type="Gene3D" id="3.40.50.12780">
    <property type="entry name" value="N-terminal domain of ligase-like"/>
    <property type="match status" value="1"/>
</dbReference>
<comment type="similarity">
    <text evidence="1">Belongs to the ATP-dependent AMP-binding enzyme family.</text>
</comment>
<organism evidence="3 4">
    <name type="scientific">Skermania pinensis</name>
    <dbReference type="NCBI Taxonomy" id="39122"/>
    <lineage>
        <taxon>Bacteria</taxon>
        <taxon>Bacillati</taxon>
        <taxon>Actinomycetota</taxon>
        <taxon>Actinomycetes</taxon>
        <taxon>Mycobacteriales</taxon>
        <taxon>Gordoniaceae</taxon>
        <taxon>Skermania</taxon>
    </lineage>
</organism>
<gene>
    <name evidence="3" type="primary">mbtM</name>
    <name evidence="3" type="ORF">KV203_15970</name>
</gene>
<name>A0ABX8S675_9ACTN</name>
<dbReference type="PANTHER" id="PTHR22754">
    <property type="entry name" value="DISCO-INTERACTING PROTEIN 2 DIP2 -RELATED"/>
    <property type="match status" value="1"/>
</dbReference>
<dbReference type="Gene3D" id="3.30.300.30">
    <property type="match status" value="1"/>
</dbReference>
<dbReference type="SUPFAM" id="SSF56801">
    <property type="entry name" value="Acetyl-CoA synthetase-like"/>
    <property type="match status" value="1"/>
</dbReference>
<dbReference type="GO" id="GO:0008922">
    <property type="term" value="F:long-chain fatty acid [acyl-carrier-protein] ligase activity"/>
    <property type="evidence" value="ECO:0007669"/>
    <property type="project" value="UniProtKB-EC"/>
</dbReference>
<dbReference type="InterPro" id="IPR045851">
    <property type="entry name" value="AMP-bd_C_sf"/>
</dbReference>
<accession>A0ABX8S675</accession>
<keyword evidence="3" id="KW-0436">Ligase</keyword>
<reference evidence="3" key="1">
    <citation type="submission" date="2021-07" db="EMBL/GenBank/DDBJ databases">
        <title>Candidatus Kaistella beijingensis sp. nov. isolated from a municipal wastewater treatment plant is involved in sludge foaming.</title>
        <authorList>
            <person name="Song Y."/>
            <person name="Liu S.-J."/>
        </authorList>
    </citation>
    <scope>NUCLEOTIDE SEQUENCE</scope>
    <source>
        <strain evidence="3">DSM 43998</strain>
    </source>
</reference>
<keyword evidence="4" id="KW-1185">Reference proteome</keyword>
<dbReference type="InterPro" id="IPR020845">
    <property type="entry name" value="AMP-binding_CS"/>
</dbReference>
<feature type="domain" description="AMP-dependent synthetase/ligase" evidence="2">
    <location>
        <begin position="24"/>
        <end position="395"/>
    </location>
</feature>
<dbReference type="Proteomes" id="UP000887023">
    <property type="component" value="Chromosome"/>
</dbReference>
<dbReference type="InterPro" id="IPR042099">
    <property type="entry name" value="ANL_N_sf"/>
</dbReference>